<evidence type="ECO:0000256" key="9">
    <source>
        <dbReference type="HAMAP-Rule" id="MF_00154"/>
    </source>
</evidence>
<keyword evidence="7 9" id="KW-0472">Membrane</keyword>
<reference evidence="10 11" key="1">
    <citation type="submission" date="2018-11" db="EMBL/GenBank/DDBJ databases">
        <title>Genomic Encyclopedia of Type Strains, Phase IV (KMG-IV): sequencing the most valuable type-strain genomes for metagenomic binning, comparative biology and taxonomic classification.</title>
        <authorList>
            <person name="Goeker M."/>
        </authorList>
    </citation>
    <scope>NUCLEOTIDE SEQUENCE [LARGE SCALE GENOMIC DNA]</scope>
    <source>
        <strain evidence="10 11">DSM 21945</strain>
    </source>
</reference>
<evidence type="ECO:0000313" key="10">
    <source>
        <dbReference type="EMBL" id="ROQ27492.1"/>
    </source>
</evidence>
<dbReference type="RefSeq" id="WP_050658147.1">
    <property type="nucleotide sequence ID" value="NZ_JBLXAC010000004.1"/>
</dbReference>
<evidence type="ECO:0000313" key="11">
    <source>
        <dbReference type="Proteomes" id="UP000268033"/>
    </source>
</evidence>
<feature type="transmembrane region" description="Helical" evidence="9">
    <location>
        <begin position="35"/>
        <end position="59"/>
    </location>
</feature>
<comment type="function">
    <text evidence="9">Converts heme B (protoheme IX) to heme O by substitution of the vinyl group on carbon 2 of heme B porphyrin ring with a hydroxyethyl farnesyl side group.</text>
</comment>
<dbReference type="Gene3D" id="1.10.357.140">
    <property type="entry name" value="UbiA prenyltransferase"/>
    <property type="match status" value="1"/>
</dbReference>
<gene>
    <name evidence="9" type="primary">cyoE</name>
    <name evidence="10" type="ORF">EDC28_104142</name>
</gene>
<comment type="caution">
    <text evidence="10">The sequence shown here is derived from an EMBL/GenBank/DDBJ whole genome shotgun (WGS) entry which is preliminary data.</text>
</comment>
<dbReference type="InterPro" id="IPR000537">
    <property type="entry name" value="UbiA_prenyltransferase"/>
</dbReference>
<evidence type="ECO:0000256" key="1">
    <source>
        <dbReference type="ARBA" id="ARBA00004651"/>
    </source>
</evidence>
<comment type="catalytic activity">
    <reaction evidence="8 9">
        <text>heme b + (2E,6E)-farnesyl diphosphate + H2O = Fe(II)-heme o + diphosphate</text>
        <dbReference type="Rhea" id="RHEA:28070"/>
        <dbReference type="ChEBI" id="CHEBI:15377"/>
        <dbReference type="ChEBI" id="CHEBI:33019"/>
        <dbReference type="ChEBI" id="CHEBI:60344"/>
        <dbReference type="ChEBI" id="CHEBI:60530"/>
        <dbReference type="ChEBI" id="CHEBI:175763"/>
        <dbReference type="EC" id="2.5.1.141"/>
    </reaction>
</comment>
<dbReference type="GO" id="GO:0048034">
    <property type="term" value="P:heme O biosynthetic process"/>
    <property type="evidence" value="ECO:0007669"/>
    <property type="project" value="UniProtKB-UniRule"/>
</dbReference>
<feature type="transmembrane region" description="Helical" evidence="9">
    <location>
        <begin position="208"/>
        <end position="224"/>
    </location>
</feature>
<dbReference type="InterPro" id="IPR006369">
    <property type="entry name" value="Protohaem_IX_farnesylTrfase"/>
</dbReference>
<keyword evidence="11" id="KW-1185">Reference proteome</keyword>
<keyword evidence="3 9" id="KW-0808">Transferase</keyword>
<comment type="miscellaneous">
    <text evidence="9">Carbon 2 of the heme B porphyrin ring is defined according to the Fischer nomenclature.</text>
</comment>
<organism evidence="10 11">
    <name type="scientific">Gallaecimonas pentaromativorans</name>
    <dbReference type="NCBI Taxonomy" id="584787"/>
    <lineage>
        <taxon>Bacteria</taxon>
        <taxon>Pseudomonadati</taxon>
        <taxon>Pseudomonadota</taxon>
        <taxon>Gammaproteobacteria</taxon>
        <taxon>Enterobacterales</taxon>
        <taxon>Gallaecimonadaceae</taxon>
        <taxon>Gallaecimonas</taxon>
    </lineage>
</organism>
<dbReference type="GO" id="GO:0005886">
    <property type="term" value="C:plasma membrane"/>
    <property type="evidence" value="ECO:0007669"/>
    <property type="project" value="UniProtKB-SubCell"/>
</dbReference>
<dbReference type="InterPro" id="IPR030470">
    <property type="entry name" value="UbiA_prenylTrfase_CS"/>
</dbReference>
<keyword evidence="2 9" id="KW-1003">Cell membrane</keyword>
<evidence type="ECO:0000256" key="6">
    <source>
        <dbReference type="ARBA" id="ARBA00023133"/>
    </source>
</evidence>
<evidence type="ECO:0000256" key="7">
    <source>
        <dbReference type="ARBA" id="ARBA00023136"/>
    </source>
</evidence>
<evidence type="ECO:0000256" key="4">
    <source>
        <dbReference type="ARBA" id="ARBA00022692"/>
    </source>
</evidence>
<feature type="transmembrane region" description="Helical" evidence="9">
    <location>
        <begin position="263"/>
        <end position="287"/>
    </location>
</feature>
<feature type="transmembrane region" description="Helical" evidence="9">
    <location>
        <begin position="107"/>
        <end position="126"/>
    </location>
</feature>
<dbReference type="CDD" id="cd13957">
    <property type="entry name" value="PT_UbiA_Cox10"/>
    <property type="match status" value="1"/>
</dbReference>
<dbReference type="PANTHER" id="PTHR43448">
    <property type="entry name" value="PROTOHEME IX FARNESYLTRANSFERASE, MITOCHONDRIAL"/>
    <property type="match status" value="1"/>
</dbReference>
<dbReference type="InterPro" id="IPR044878">
    <property type="entry name" value="UbiA_sf"/>
</dbReference>
<dbReference type="FunFam" id="1.10.357.140:FF:000001">
    <property type="entry name" value="Protoheme IX farnesyltransferase"/>
    <property type="match status" value="1"/>
</dbReference>
<accession>A0A3N1P816</accession>
<protein>
    <recommendedName>
        <fullName evidence="9">Protoheme IX farnesyltransferase</fullName>
        <ecNumber evidence="9">2.5.1.141</ecNumber>
    </recommendedName>
    <alternativeName>
        <fullName evidence="9">Heme B farnesyltransferase</fullName>
    </alternativeName>
    <alternativeName>
        <fullName evidence="9">Heme O synthase</fullName>
    </alternativeName>
</protein>
<sequence>MIKKFIGITKPGIIFGNLISVAGGFFLASKGSFSWLTLVSTLVGVSLVVACGCVLNNCIDRDIDKKMERTRNRATATGELPMGVALVYGIVLGVLGTALLWATTNLLAVAIVLAGLVIYVGLYSLLFKRHSVHGTLIGSFSGAAPPLVGYCAVSNQLDLGAVILFLIFSLWQMPHSYAIAIFRLKDYSAASICVLPVARGVGVTKNHIIAYIVAFVVASLLLTVTGYTGYAYFVVALGLGTYWLHMAIKGYKTKDDATWARKLFGFSILTVTVLSLMMSIDAAVAAAG</sequence>
<dbReference type="EMBL" id="RJUL01000004">
    <property type="protein sequence ID" value="ROQ27492.1"/>
    <property type="molecule type" value="Genomic_DNA"/>
</dbReference>
<keyword evidence="6 9" id="KW-0350">Heme biosynthesis</keyword>
<proteinExistence type="inferred from homology"/>
<evidence type="ECO:0000256" key="8">
    <source>
        <dbReference type="ARBA" id="ARBA00047690"/>
    </source>
</evidence>
<dbReference type="Proteomes" id="UP000268033">
    <property type="component" value="Unassembled WGS sequence"/>
</dbReference>
<feature type="transmembrane region" description="Helical" evidence="9">
    <location>
        <begin position="12"/>
        <end position="29"/>
    </location>
</feature>
<dbReference type="GO" id="GO:0008495">
    <property type="term" value="F:protoheme IX farnesyltransferase activity"/>
    <property type="evidence" value="ECO:0007669"/>
    <property type="project" value="UniProtKB-UniRule"/>
</dbReference>
<comment type="similarity">
    <text evidence="9">Belongs to the UbiA prenyltransferase family. Protoheme IX farnesyltransferase subfamily.</text>
</comment>
<dbReference type="PROSITE" id="PS00943">
    <property type="entry name" value="UBIA"/>
    <property type="match status" value="1"/>
</dbReference>
<keyword evidence="4 9" id="KW-0812">Transmembrane</keyword>
<name>A0A3N1P816_9GAMM</name>
<dbReference type="EC" id="2.5.1.141" evidence="9"/>
<keyword evidence="5 9" id="KW-1133">Transmembrane helix</keyword>
<dbReference type="STRING" id="584787.GCA_001247655_02581"/>
<evidence type="ECO:0000256" key="3">
    <source>
        <dbReference type="ARBA" id="ARBA00022679"/>
    </source>
</evidence>
<dbReference type="OrthoDB" id="9814417at2"/>
<dbReference type="NCBIfam" id="NF003348">
    <property type="entry name" value="PRK04375.1-1"/>
    <property type="match status" value="1"/>
</dbReference>
<dbReference type="UniPathway" id="UPA00834">
    <property type="reaction ID" value="UER00712"/>
</dbReference>
<feature type="transmembrane region" description="Helical" evidence="9">
    <location>
        <begin position="80"/>
        <end position="101"/>
    </location>
</feature>
<comment type="pathway">
    <text evidence="9">Porphyrin-containing compound metabolism; heme O biosynthesis; heme O from protoheme: step 1/1.</text>
</comment>
<dbReference type="HAMAP" id="MF_00154">
    <property type="entry name" value="CyoE_CtaB"/>
    <property type="match status" value="1"/>
</dbReference>
<evidence type="ECO:0000256" key="5">
    <source>
        <dbReference type="ARBA" id="ARBA00022989"/>
    </source>
</evidence>
<dbReference type="PANTHER" id="PTHR43448:SF2">
    <property type="entry name" value="PROTOHEME IX FARNESYLTRANSFERASE, MITOCHONDRIAL"/>
    <property type="match status" value="1"/>
</dbReference>
<dbReference type="AlphaFoldDB" id="A0A3N1P816"/>
<comment type="subcellular location">
    <subcellularLocation>
        <location evidence="1 9">Cell membrane</location>
        <topology evidence="1 9">Multi-pass membrane protein</topology>
    </subcellularLocation>
</comment>
<feature type="transmembrane region" description="Helical" evidence="9">
    <location>
        <begin position="147"/>
        <end position="171"/>
    </location>
</feature>
<feature type="transmembrane region" description="Helical" evidence="9">
    <location>
        <begin position="230"/>
        <end position="251"/>
    </location>
</feature>
<dbReference type="NCBIfam" id="TIGR01473">
    <property type="entry name" value="cyoE_ctaB"/>
    <property type="match status" value="1"/>
</dbReference>
<dbReference type="Pfam" id="PF01040">
    <property type="entry name" value="UbiA"/>
    <property type="match status" value="1"/>
</dbReference>
<evidence type="ECO:0000256" key="2">
    <source>
        <dbReference type="ARBA" id="ARBA00022475"/>
    </source>
</evidence>